<dbReference type="InterPro" id="IPR052898">
    <property type="entry name" value="ACAD10-like"/>
</dbReference>
<dbReference type="GO" id="GO:0016787">
    <property type="term" value="F:hydrolase activity"/>
    <property type="evidence" value="ECO:0007669"/>
    <property type="project" value="UniProtKB-KW"/>
</dbReference>
<dbReference type="NCBIfam" id="TIGR01549">
    <property type="entry name" value="HAD-SF-IA-v1"/>
    <property type="match status" value="1"/>
</dbReference>
<keyword evidence="1" id="KW-0378">Hydrolase</keyword>
<proteinExistence type="predicted"/>
<organism evidence="1 2">
    <name type="scientific">Ktedonobacter racemifer DSM 44963</name>
    <dbReference type="NCBI Taxonomy" id="485913"/>
    <lineage>
        <taxon>Bacteria</taxon>
        <taxon>Bacillati</taxon>
        <taxon>Chloroflexota</taxon>
        <taxon>Ktedonobacteria</taxon>
        <taxon>Ktedonobacterales</taxon>
        <taxon>Ktedonobacteraceae</taxon>
        <taxon>Ktedonobacter</taxon>
    </lineage>
</organism>
<dbReference type="SUPFAM" id="SSF56784">
    <property type="entry name" value="HAD-like"/>
    <property type="match status" value="1"/>
</dbReference>
<dbReference type="eggNOG" id="COG1011">
    <property type="taxonomic scope" value="Bacteria"/>
</dbReference>
<dbReference type="Gene3D" id="3.40.50.1000">
    <property type="entry name" value="HAD superfamily/HAD-like"/>
    <property type="match status" value="1"/>
</dbReference>
<evidence type="ECO:0000313" key="1">
    <source>
        <dbReference type="EMBL" id="EFH83576.1"/>
    </source>
</evidence>
<keyword evidence="2" id="KW-1185">Reference proteome</keyword>
<evidence type="ECO:0000313" key="2">
    <source>
        <dbReference type="Proteomes" id="UP000004508"/>
    </source>
</evidence>
<dbReference type="Proteomes" id="UP000004508">
    <property type="component" value="Unassembled WGS sequence"/>
</dbReference>
<dbReference type="PANTHER" id="PTHR47829:SF1">
    <property type="entry name" value="HAD FAMILY PHOSPHATASE"/>
    <property type="match status" value="1"/>
</dbReference>
<dbReference type="InterPro" id="IPR036412">
    <property type="entry name" value="HAD-like_sf"/>
</dbReference>
<dbReference type="InterPro" id="IPR006439">
    <property type="entry name" value="HAD-SF_hydro_IA"/>
</dbReference>
<accession>D6TT25</accession>
<reference evidence="1 2" key="1">
    <citation type="journal article" date="2011" name="Stand. Genomic Sci.">
        <title>Non-contiguous finished genome sequence and contextual data of the filamentous soil bacterium Ktedonobacter racemifer type strain (SOSP1-21).</title>
        <authorList>
            <person name="Chang Y.J."/>
            <person name="Land M."/>
            <person name="Hauser L."/>
            <person name="Chertkov O."/>
            <person name="Del Rio T.G."/>
            <person name="Nolan M."/>
            <person name="Copeland A."/>
            <person name="Tice H."/>
            <person name="Cheng J.F."/>
            <person name="Lucas S."/>
            <person name="Han C."/>
            <person name="Goodwin L."/>
            <person name="Pitluck S."/>
            <person name="Ivanova N."/>
            <person name="Ovchinikova G."/>
            <person name="Pati A."/>
            <person name="Chen A."/>
            <person name="Palaniappan K."/>
            <person name="Mavromatis K."/>
            <person name="Liolios K."/>
            <person name="Brettin T."/>
            <person name="Fiebig A."/>
            <person name="Rohde M."/>
            <person name="Abt B."/>
            <person name="Goker M."/>
            <person name="Detter J.C."/>
            <person name="Woyke T."/>
            <person name="Bristow J."/>
            <person name="Eisen J.A."/>
            <person name="Markowitz V."/>
            <person name="Hugenholtz P."/>
            <person name="Kyrpides N.C."/>
            <person name="Klenk H.P."/>
            <person name="Lapidus A."/>
        </authorList>
    </citation>
    <scope>NUCLEOTIDE SEQUENCE [LARGE SCALE GENOMIC DNA]</scope>
    <source>
        <strain evidence="2">DSM 44963</strain>
    </source>
</reference>
<dbReference type="InterPro" id="IPR023214">
    <property type="entry name" value="HAD_sf"/>
</dbReference>
<dbReference type="RefSeq" id="WP_007914367.1">
    <property type="nucleotide sequence ID" value="NZ_ADVG01000003.1"/>
</dbReference>
<name>D6TT25_KTERA</name>
<protein>
    <submittedName>
        <fullName evidence="1">HAD-superfamily hydrolase, subfamily IA, variant 3</fullName>
    </submittedName>
</protein>
<dbReference type="STRING" id="485913.Krac_4563"/>
<dbReference type="InParanoid" id="D6TT25"/>
<dbReference type="OrthoDB" id="9797743at2"/>
<dbReference type="PANTHER" id="PTHR47829">
    <property type="entry name" value="HYDROLASE, PUTATIVE (AFU_ORTHOLOGUE AFUA_1G12880)-RELATED"/>
    <property type="match status" value="1"/>
</dbReference>
<comment type="caution">
    <text evidence="1">The sequence shown here is derived from an EMBL/GenBank/DDBJ whole genome shotgun (WGS) entry which is preliminary data.</text>
</comment>
<dbReference type="AlphaFoldDB" id="D6TT25"/>
<sequence length="158" mass="18199">MAIRAVIFDLGGVLIDIDWERFRKDNPLRGQENDVYPYDYEQVNTGLAQFVRDLRSHYKIATICNGGSREAANRKFGLEKLVDLMIFDGEEGVSKPDARIYQLALVRLGMQPHEVVFVDDKERNVEAAQRLGIYAVLFKNTVQAISEVQKYLEREQIF</sequence>
<dbReference type="EMBL" id="ADVG01000003">
    <property type="protein sequence ID" value="EFH83576.1"/>
    <property type="molecule type" value="Genomic_DNA"/>
</dbReference>
<dbReference type="NCBIfam" id="TIGR01509">
    <property type="entry name" value="HAD-SF-IA-v3"/>
    <property type="match status" value="1"/>
</dbReference>
<dbReference type="Pfam" id="PF00702">
    <property type="entry name" value="Hydrolase"/>
    <property type="match status" value="1"/>
</dbReference>
<gene>
    <name evidence="1" type="ORF">Krac_4563</name>
</gene>